<sequence length="620" mass="69217">MPGTKRICFIVVARIGAWVGSTFCACYAKLVDQSFIDRVIHYNLDPRDLTSSANTYSNLQECSLAFCPNLHRNRLRVGTCKWQDKPASAKVHGYHGITLSPIAPTSACLHCIQERQSLFKPPVTVYDKYQSLSHRVHTYTPLSKSQASDQQLFHTTKKDMDSLVQHLHDPNSISYISQEAAAAIDELLMGPLGFSVDQLMELAGLSVASAIFEAYPVQANNRVLVICGPGNNGGDGLVAARHLHHFGYSLSVCYPKRTDKPLYHGLVTQLESLSIPFLLEDELPSILSSFDVVVDAIFGFSFRGQPRPPFDALIQKLVGLPNVVSVDIPSGWHVEEGDINGIGLHPDMLVSLTAPKLCARKFKGLHHFLGGRFVPPLIAEKFGLKLPPYPGTSQCVWIGKLPSIDVGSLRENYVGAVLLEEHLNADPFSQFKEWFEDAVAMGLPEPNAMTLATANKEGHPSARMVLLKGYDEHGFVWYTNYGSRKALELASNPWASIVFFWERLHRQARITGCVEKVSSEESDEYFHSRPRESQIGALVSAQSTVIAGRHVLDQAYEDLQSRYADKSIIIPRPDHWGGFRLQPEAFEFWQGRESRLHDRLTYTKEMAVDKSNWVIHRLAP</sequence>
<comment type="caution">
    <text evidence="1">The sequence shown here is derived from an EMBL/GenBank/DDBJ whole genome shotgun (WGS) entry which is preliminary data.</text>
</comment>
<evidence type="ECO:0000313" key="2">
    <source>
        <dbReference type="Proteomes" id="UP001162992"/>
    </source>
</evidence>
<accession>A0ACC2ASM3</accession>
<gene>
    <name evidence="1" type="ORF">O6H91_20G071200</name>
</gene>
<name>A0ACC2ASM3_DIPCM</name>
<dbReference type="Proteomes" id="UP001162992">
    <property type="component" value="Chromosome 20"/>
</dbReference>
<organism evidence="1 2">
    <name type="scientific">Diphasiastrum complanatum</name>
    <name type="common">Issler's clubmoss</name>
    <name type="synonym">Lycopodium complanatum</name>
    <dbReference type="NCBI Taxonomy" id="34168"/>
    <lineage>
        <taxon>Eukaryota</taxon>
        <taxon>Viridiplantae</taxon>
        <taxon>Streptophyta</taxon>
        <taxon>Embryophyta</taxon>
        <taxon>Tracheophyta</taxon>
        <taxon>Lycopodiopsida</taxon>
        <taxon>Lycopodiales</taxon>
        <taxon>Lycopodiaceae</taxon>
        <taxon>Lycopodioideae</taxon>
        <taxon>Diphasiastrum</taxon>
    </lineage>
</organism>
<protein>
    <submittedName>
        <fullName evidence="1">Uncharacterized protein</fullName>
    </submittedName>
</protein>
<reference evidence="2" key="1">
    <citation type="journal article" date="2024" name="Proc. Natl. Acad. Sci. U.S.A.">
        <title>Extraordinary preservation of gene collinearity over three hundred million years revealed in homosporous lycophytes.</title>
        <authorList>
            <person name="Li C."/>
            <person name="Wickell D."/>
            <person name="Kuo L.Y."/>
            <person name="Chen X."/>
            <person name="Nie B."/>
            <person name="Liao X."/>
            <person name="Peng D."/>
            <person name="Ji J."/>
            <person name="Jenkins J."/>
            <person name="Williams M."/>
            <person name="Shu S."/>
            <person name="Plott C."/>
            <person name="Barry K."/>
            <person name="Rajasekar S."/>
            <person name="Grimwood J."/>
            <person name="Han X."/>
            <person name="Sun S."/>
            <person name="Hou Z."/>
            <person name="He W."/>
            <person name="Dai G."/>
            <person name="Sun C."/>
            <person name="Schmutz J."/>
            <person name="Leebens-Mack J.H."/>
            <person name="Li F.W."/>
            <person name="Wang L."/>
        </authorList>
    </citation>
    <scope>NUCLEOTIDE SEQUENCE [LARGE SCALE GENOMIC DNA]</scope>
    <source>
        <strain evidence="2">cv. PW_Plant_1</strain>
    </source>
</reference>
<keyword evidence="2" id="KW-1185">Reference proteome</keyword>
<evidence type="ECO:0000313" key="1">
    <source>
        <dbReference type="EMBL" id="KAJ7520187.1"/>
    </source>
</evidence>
<dbReference type="EMBL" id="CM055111">
    <property type="protein sequence ID" value="KAJ7520187.1"/>
    <property type="molecule type" value="Genomic_DNA"/>
</dbReference>
<proteinExistence type="predicted"/>